<feature type="signal peptide" evidence="1">
    <location>
        <begin position="1"/>
        <end position="29"/>
    </location>
</feature>
<name>A0A068U3X0_COFCA</name>
<dbReference type="InParanoid" id="A0A068U3X0"/>
<proteinExistence type="predicted"/>
<evidence type="ECO:0000313" key="3">
    <source>
        <dbReference type="Proteomes" id="UP000295252"/>
    </source>
</evidence>
<protein>
    <recommendedName>
        <fullName evidence="4">G8 domain-containing protein</fullName>
    </recommendedName>
</protein>
<dbReference type="STRING" id="49390.A0A068U3X0"/>
<dbReference type="PANTHER" id="PTHR31513">
    <property type="entry name" value="EPHRIN TYPE-B RECEPTOR"/>
    <property type="match status" value="1"/>
</dbReference>
<keyword evidence="1" id="KW-0732">Signal</keyword>
<dbReference type="PhylomeDB" id="A0A068U3X0"/>
<reference evidence="3" key="1">
    <citation type="journal article" date="2014" name="Science">
        <title>The coffee genome provides insight into the convergent evolution of caffeine biosynthesis.</title>
        <authorList>
            <person name="Denoeud F."/>
            <person name="Carretero-Paulet L."/>
            <person name="Dereeper A."/>
            <person name="Droc G."/>
            <person name="Guyot R."/>
            <person name="Pietrella M."/>
            <person name="Zheng C."/>
            <person name="Alberti A."/>
            <person name="Anthony F."/>
            <person name="Aprea G."/>
            <person name="Aury J.M."/>
            <person name="Bento P."/>
            <person name="Bernard M."/>
            <person name="Bocs S."/>
            <person name="Campa C."/>
            <person name="Cenci A."/>
            <person name="Combes M.C."/>
            <person name="Crouzillat D."/>
            <person name="Da Silva C."/>
            <person name="Daddiego L."/>
            <person name="De Bellis F."/>
            <person name="Dussert S."/>
            <person name="Garsmeur O."/>
            <person name="Gayraud T."/>
            <person name="Guignon V."/>
            <person name="Jahn K."/>
            <person name="Jamilloux V."/>
            <person name="Joet T."/>
            <person name="Labadie K."/>
            <person name="Lan T."/>
            <person name="Leclercq J."/>
            <person name="Lepelley M."/>
            <person name="Leroy T."/>
            <person name="Li L.T."/>
            <person name="Librado P."/>
            <person name="Lopez L."/>
            <person name="Munoz A."/>
            <person name="Noel B."/>
            <person name="Pallavicini A."/>
            <person name="Perrotta G."/>
            <person name="Poncet V."/>
            <person name="Pot D."/>
            <person name="Priyono X."/>
            <person name="Rigoreau M."/>
            <person name="Rouard M."/>
            <person name="Rozas J."/>
            <person name="Tranchant-Dubreuil C."/>
            <person name="VanBuren R."/>
            <person name="Zhang Q."/>
            <person name="Andrade A.C."/>
            <person name="Argout X."/>
            <person name="Bertrand B."/>
            <person name="de Kochko A."/>
            <person name="Graziosi G."/>
            <person name="Henry R.J."/>
            <person name="Jayarama X."/>
            <person name="Ming R."/>
            <person name="Nagai C."/>
            <person name="Rounsley S."/>
            <person name="Sankoff D."/>
            <person name="Giuliano G."/>
            <person name="Albert V.A."/>
            <person name="Wincker P."/>
            <person name="Lashermes P."/>
        </authorList>
    </citation>
    <scope>NUCLEOTIDE SEQUENCE [LARGE SCALE GENOMIC DNA]</scope>
    <source>
        <strain evidence="3">cv. DH200-94</strain>
    </source>
</reference>
<dbReference type="Proteomes" id="UP000295252">
    <property type="component" value="Chromosome VIII"/>
</dbReference>
<sequence>MPPPFFRRLTFLLTFHLTILNPSFPPASASPSDFSIIDYDAASDLFHRDYSPPTPPAPPHPPPLSCEDLKGIGSLNTTCQLNYSLNFTNDIYVPGDGNLFILQGVVLACPSSGCSIVVNITGEFRLNPSAKIVAGSVYIEAGNATLFTGSVINSTALGGEPSIITGTPTEAQGAGGGYGGRGASCVMDNKKLPEDVWGGDAYGWDWLMEPWSYGSKGGTTSKEDDYGGKGGGRIWIQVKDSVDVSGVLLADGGDGGTKGGGGSGGSIYVKTRKMSGSGRISASGGNGFAGGGGGRVSVNAFSRHDDPTLLVHGGRSFGCPTNAGAAGTFYDAVPRRLMINNQNMSTDTDTLLLAFPNQPLWTNVYILNRARATVPLLWSRIYGALRMSVKIYLMLNSKMLINGDGDAIVATSLLEASNLVVLKGSSMIHSNANLGVHGQGSLNLTGPGDLIEAQHLVLSLFYSISVRILIIIAFFWEAVTKLVSCVYSSMV</sequence>
<dbReference type="PANTHER" id="PTHR31513:SF10">
    <property type="entry name" value="TYROSINE-PROTEIN KINASE EPHRIN TYPE A_B RECEPTOR-LIKE DOMAIN-CONTAINING PROTEIN"/>
    <property type="match status" value="1"/>
</dbReference>
<keyword evidence="3" id="KW-1185">Reference proteome</keyword>
<evidence type="ECO:0008006" key="4">
    <source>
        <dbReference type="Google" id="ProtNLM"/>
    </source>
</evidence>
<dbReference type="OrthoDB" id="1722131at2759"/>
<organism evidence="2 3">
    <name type="scientific">Coffea canephora</name>
    <name type="common">Robusta coffee</name>
    <dbReference type="NCBI Taxonomy" id="49390"/>
    <lineage>
        <taxon>Eukaryota</taxon>
        <taxon>Viridiplantae</taxon>
        <taxon>Streptophyta</taxon>
        <taxon>Embryophyta</taxon>
        <taxon>Tracheophyta</taxon>
        <taxon>Spermatophyta</taxon>
        <taxon>Magnoliopsida</taxon>
        <taxon>eudicotyledons</taxon>
        <taxon>Gunneridae</taxon>
        <taxon>Pentapetalae</taxon>
        <taxon>asterids</taxon>
        <taxon>lamiids</taxon>
        <taxon>Gentianales</taxon>
        <taxon>Rubiaceae</taxon>
        <taxon>Ixoroideae</taxon>
        <taxon>Gardenieae complex</taxon>
        <taxon>Bertiereae - Coffeeae clade</taxon>
        <taxon>Coffeeae</taxon>
        <taxon>Coffea</taxon>
    </lineage>
</organism>
<dbReference type="AlphaFoldDB" id="A0A068U3X0"/>
<feature type="chain" id="PRO_5001654518" description="G8 domain-containing protein" evidence="1">
    <location>
        <begin position="30"/>
        <end position="491"/>
    </location>
</feature>
<evidence type="ECO:0000313" key="2">
    <source>
        <dbReference type="EMBL" id="CDP03220.1"/>
    </source>
</evidence>
<dbReference type="Gramene" id="CDP03220">
    <property type="protein sequence ID" value="CDP03220"/>
    <property type="gene ID" value="GSCOC_T00041729001"/>
</dbReference>
<evidence type="ECO:0000256" key="1">
    <source>
        <dbReference type="SAM" id="SignalP"/>
    </source>
</evidence>
<gene>
    <name evidence="2" type="ORF">GSCOC_T00041729001</name>
</gene>
<dbReference type="OMA" id="HCELEDC"/>
<accession>A0A068U3X0</accession>
<dbReference type="EMBL" id="HG739093">
    <property type="protein sequence ID" value="CDP03220.1"/>
    <property type="molecule type" value="Genomic_DNA"/>
</dbReference>